<protein>
    <recommendedName>
        <fullName evidence="3">HYR domain-containing protein</fullName>
    </recommendedName>
</protein>
<dbReference type="PROSITE" id="PS50825">
    <property type="entry name" value="HYR"/>
    <property type="match status" value="1"/>
</dbReference>
<evidence type="ECO:0000256" key="2">
    <source>
        <dbReference type="SAM" id="Phobius"/>
    </source>
</evidence>
<evidence type="ECO:0000313" key="5">
    <source>
        <dbReference type="Proteomes" id="UP000536509"/>
    </source>
</evidence>
<evidence type="ECO:0000259" key="3">
    <source>
        <dbReference type="PROSITE" id="PS50825"/>
    </source>
</evidence>
<feature type="transmembrane region" description="Helical" evidence="2">
    <location>
        <begin position="54"/>
        <end position="75"/>
    </location>
</feature>
<keyword evidence="1" id="KW-0677">Repeat</keyword>
<keyword evidence="2" id="KW-0472">Membrane</keyword>
<evidence type="ECO:0000313" key="4">
    <source>
        <dbReference type="EMBL" id="NNT73223.1"/>
    </source>
</evidence>
<gene>
    <name evidence="4" type="ORF">HKT18_13440</name>
</gene>
<feature type="non-terminal residue" evidence="4">
    <location>
        <position position="693"/>
    </location>
</feature>
<organism evidence="4 5">
    <name type="scientific">Flavobacterium rivulicola</name>
    <dbReference type="NCBI Taxonomy" id="2732161"/>
    <lineage>
        <taxon>Bacteria</taxon>
        <taxon>Pseudomonadati</taxon>
        <taxon>Bacteroidota</taxon>
        <taxon>Flavobacteriia</taxon>
        <taxon>Flavobacteriales</taxon>
        <taxon>Flavobacteriaceae</taxon>
        <taxon>Flavobacterium</taxon>
    </lineage>
</organism>
<keyword evidence="2" id="KW-0812">Transmembrane</keyword>
<dbReference type="RefSeq" id="WP_205959408.1">
    <property type="nucleotide sequence ID" value="NZ_JABEVX010000011.1"/>
</dbReference>
<dbReference type="Proteomes" id="UP000536509">
    <property type="component" value="Unassembled WGS sequence"/>
</dbReference>
<accession>A0A7Y3RB14</accession>
<feature type="domain" description="HYR" evidence="3">
    <location>
        <begin position="550"/>
        <end position="640"/>
    </location>
</feature>
<dbReference type="AlphaFoldDB" id="A0A7Y3RB14"/>
<keyword evidence="5" id="KW-1185">Reference proteome</keyword>
<comment type="caution">
    <text evidence="4">The sequence shown here is derived from an EMBL/GenBank/DDBJ whole genome shotgun (WGS) entry which is preliminary data.</text>
</comment>
<dbReference type="Gene3D" id="2.60.40.10">
    <property type="entry name" value="Immunoglobulins"/>
    <property type="match status" value="1"/>
</dbReference>
<dbReference type="EMBL" id="JABEVX010000011">
    <property type="protein sequence ID" value="NNT73223.1"/>
    <property type="molecule type" value="Genomic_DNA"/>
</dbReference>
<dbReference type="InterPro" id="IPR003410">
    <property type="entry name" value="HYR_dom"/>
</dbReference>
<keyword evidence="2" id="KW-1133">Transmembrane helix</keyword>
<evidence type="ECO:0000256" key="1">
    <source>
        <dbReference type="ARBA" id="ARBA00022737"/>
    </source>
</evidence>
<sequence>MKNTTFLKFLEFPCSEDCVVSRGENGFKLDFSKANALDSSYSATKSTTKNKGMISILMLLILFLFSNISTAQITLDGNPSDWGTLLASPGGIKARITDPIDSTDDIWTLGSKDIQPINQWAWTTNGANDKNNMANVGYYFDGSKLYFFADRRANNGDSAIGFWILQDSVGKLGVTSGGFSGQHVEGDILMISHFVNGGAVADINAYRWTNGALDPTPIPLPTSGLDARVNVGTVNSPPSWNYVPKFGDPGTYPDSSFFEGFIDLSSINFNLSVCLGTFLAETRQSQSLTASLEDLARGRFGSVPEPKTLVGSSFCSSVPNSGTITMASSETLVSYQLVNNSNDANVQVAQLGNGGTITWSNLPAGSYYVIATNTLSECQIEIGRPTLVTIIDSPTVTVNSPSKCANDPAVTITATPSPSGTYTYTWTVPLGANNPGNVASFNATVAGSYSVSVSNGTCSGSGSGTLTVNPNPTLVTNNPAPVCAPLTVDLTLPAVTSGSDLQGGTLSYWTNAEATIPLNNPSAISASGTYYIKVTTSANCADIKPVTVTVIPVIPIVINCPQNSSTSACAYADQAAVVTAFNNWLAGFTASGGNGTLVTSGLQNLSAPNLCAGGSVTVNFSASDDCGKQASCSATFTITAAPAVTVTSPDSSSTSACAYADQAAVNAAFASWLGGFTVSGGCAPSGSYGQVSA</sequence>
<reference evidence="4 5" key="1">
    <citation type="submission" date="2020-05" db="EMBL/GenBank/DDBJ databases">
        <title>Draft genome of Flavobacterium sp. IMCC34852.</title>
        <authorList>
            <person name="Song J."/>
            <person name="Cho J.-C."/>
        </authorList>
    </citation>
    <scope>NUCLEOTIDE SEQUENCE [LARGE SCALE GENOMIC DNA]</scope>
    <source>
        <strain evidence="4 5">IMCC34852</strain>
    </source>
</reference>
<name>A0A7Y3RB14_9FLAO</name>
<dbReference type="InterPro" id="IPR013783">
    <property type="entry name" value="Ig-like_fold"/>
</dbReference>
<proteinExistence type="predicted"/>